<dbReference type="GeneID" id="80350595"/>
<reference evidence="2 3" key="1">
    <citation type="submission" date="2020-08" db="EMBL/GenBank/DDBJ databases">
        <title>Genome Sequencing of Nocardia wallacei strain FMUON74 and assembly.</title>
        <authorList>
            <person name="Toyokawa M."/>
            <person name="Uesaka K."/>
        </authorList>
    </citation>
    <scope>NUCLEOTIDE SEQUENCE [LARGE SCALE GENOMIC DNA]</scope>
    <source>
        <strain evidence="2 3">FMUON74</strain>
    </source>
</reference>
<evidence type="ECO:0000313" key="3">
    <source>
        <dbReference type="Proteomes" id="UP000516173"/>
    </source>
</evidence>
<dbReference type="Proteomes" id="UP000516173">
    <property type="component" value="Chromosome"/>
</dbReference>
<evidence type="ECO:0000313" key="2">
    <source>
        <dbReference type="EMBL" id="BCK58415.1"/>
    </source>
</evidence>
<keyword evidence="3" id="KW-1185">Reference proteome</keyword>
<name>A0A7G1KT47_9NOCA</name>
<dbReference type="KEGG" id="nwl:NWFMUON74_61870"/>
<gene>
    <name evidence="2" type="ORF">NWFMUON74_61870</name>
</gene>
<accession>A0A7G1KT47</accession>
<protein>
    <submittedName>
        <fullName evidence="2">Uncharacterized protein</fullName>
    </submittedName>
</protein>
<sequence length="48" mass="5052">MDLGQHVQDLTGRTETALDAEEPEDGPVVQAYMGVLGMEPPPSGPGEE</sequence>
<dbReference type="RefSeq" id="WP_187685168.1">
    <property type="nucleotide sequence ID" value="NZ_AP023396.1"/>
</dbReference>
<dbReference type="EMBL" id="AP023396">
    <property type="protein sequence ID" value="BCK58415.1"/>
    <property type="molecule type" value="Genomic_DNA"/>
</dbReference>
<dbReference type="AlphaFoldDB" id="A0A7G1KT47"/>
<proteinExistence type="predicted"/>
<feature type="region of interest" description="Disordered" evidence="1">
    <location>
        <begin position="1"/>
        <end position="25"/>
    </location>
</feature>
<organism evidence="2 3">
    <name type="scientific">Nocardia wallacei</name>
    <dbReference type="NCBI Taxonomy" id="480035"/>
    <lineage>
        <taxon>Bacteria</taxon>
        <taxon>Bacillati</taxon>
        <taxon>Actinomycetota</taxon>
        <taxon>Actinomycetes</taxon>
        <taxon>Mycobacteriales</taxon>
        <taxon>Nocardiaceae</taxon>
        <taxon>Nocardia</taxon>
    </lineage>
</organism>
<evidence type="ECO:0000256" key="1">
    <source>
        <dbReference type="SAM" id="MobiDB-lite"/>
    </source>
</evidence>